<dbReference type="Proteomes" id="UP000183208">
    <property type="component" value="Unassembled WGS sequence"/>
</dbReference>
<evidence type="ECO:0000256" key="7">
    <source>
        <dbReference type="ARBA" id="ARBA00022803"/>
    </source>
</evidence>
<dbReference type="SUPFAM" id="SSF53756">
    <property type="entry name" value="UDP-Glycosyltransferase/glycogen phosphorylase"/>
    <property type="match status" value="1"/>
</dbReference>
<organism evidence="10 11">
    <name type="scientific">Bradyrhizobium lablabi</name>
    <dbReference type="NCBI Taxonomy" id="722472"/>
    <lineage>
        <taxon>Bacteria</taxon>
        <taxon>Pseudomonadati</taxon>
        <taxon>Pseudomonadota</taxon>
        <taxon>Alphaproteobacteria</taxon>
        <taxon>Hyphomicrobiales</taxon>
        <taxon>Nitrobacteraceae</taxon>
        <taxon>Bradyrhizobium</taxon>
    </lineage>
</organism>
<evidence type="ECO:0000313" key="11">
    <source>
        <dbReference type="Proteomes" id="UP000183208"/>
    </source>
</evidence>
<keyword evidence="6" id="KW-0677">Repeat</keyword>
<evidence type="ECO:0000256" key="4">
    <source>
        <dbReference type="ARBA" id="ARBA00022676"/>
    </source>
</evidence>
<feature type="repeat" description="TPR" evidence="8">
    <location>
        <begin position="5"/>
        <end position="38"/>
    </location>
</feature>
<dbReference type="Pfam" id="PF13432">
    <property type="entry name" value="TPR_16"/>
    <property type="match status" value="2"/>
</dbReference>
<dbReference type="GO" id="GO:0006493">
    <property type="term" value="P:protein O-linked glycosylation"/>
    <property type="evidence" value="ECO:0007669"/>
    <property type="project" value="InterPro"/>
</dbReference>
<dbReference type="PROSITE" id="PS50005">
    <property type="entry name" value="TPR"/>
    <property type="match status" value="4"/>
</dbReference>
<gene>
    <name evidence="10" type="ORF">SAMN05444171_0080</name>
</gene>
<name>A0A1M7K0R3_9BRAD</name>
<accession>A0A1M7K0R3</accession>
<protein>
    <recommendedName>
        <fullName evidence="3">protein O-GlcNAc transferase</fullName>
        <ecNumber evidence="3">2.4.1.255</ecNumber>
    </recommendedName>
</protein>
<dbReference type="InterPro" id="IPR011990">
    <property type="entry name" value="TPR-like_helical_dom_sf"/>
</dbReference>
<dbReference type="Gene3D" id="1.25.40.10">
    <property type="entry name" value="Tetratricopeptide repeat domain"/>
    <property type="match status" value="3"/>
</dbReference>
<dbReference type="RefSeq" id="WP_074814158.1">
    <property type="nucleotide sequence ID" value="NZ_FNTI01000001.1"/>
</dbReference>
<dbReference type="InterPro" id="IPR037919">
    <property type="entry name" value="OGT"/>
</dbReference>
<feature type="domain" description="O-GlcNAc transferase C-terminal" evidence="9">
    <location>
        <begin position="450"/>
        <end position="637"/>
    </location>
</feature>
<dbReference type="InterPro" id="IPR029489">
    <property type="entry name" value="OGT/SEC/SPY_C"/>
</dbReference>
<dbReference type="SMART" id="SM00028">
    <property type="entry name" value="TPR"/>
    <property type="match status" value="6"/>
</dbReference>
<evidence type="ECO:0000256" key="2">
    <source>
        <dbReference type="ARBA" id="ARBA00005386"/>
    </source>
</evidence>
<proteinExistence type="inferred from homology"/>
<sequence length="661" mass="73339">MTAASEKAFRRGLAAFQSGSLDEAEKVFRRLLREHPGHPHIVGILGTVLAAAKKYGDAEPLLRAALAINPNSHTILYNYGLVLKGLQRPNDALGCFSRCIAISPNDAETFNNRGTVRNDLRDYAGAIVDFDRAIALQPGYSAALGNKGKSLMELGRHEDALAAYDAAIKLKPDVLESWLGRGDVLHKLKLHREAANAFARAMELQPRYPFIKGILLHQKLLGCDWKDVGESIADIERDMLAGRLAAEPFGWQGIASTARSNLLCARLYNREKYPAKPGRAPVAAASADGKIRVGYLAGEFRDQATSHLLAGVLEHHDRSRFEIHAFDNGWDDSSETRRRIEAAVHAIVGIRQLDDERAAAAVRERQIDILVNLNGYFGEDRTNVFAQRPAPIQVNYLGFPGTMGASYMDYIVADRRVIPEADRSCYEEKVVYLPNCYQANDRKRRIADTVFSREALGLPKDGFVFCCFNNNYKIMPAMFDCWMRILKRVPDSVLWLLADNAEAKANLCKEAAARGLDQARIVFADRMQVADHLARHSCADLFLDTLPYNAHTTGSDALWAGLPILTCVGESFAGRVAASLLDNVGLPELITTSYLDYEERAVEFATHPERLAGLRQRLIANRLTATLFDTELFTKHLEQAYVMMHARRQAAQAPDHIAVPG</sequence>
<evidence type="ECO:0000313" key="10">
    <source>
        <dbReference type="EMBL" id="SEB85741.1"/>
    </source>
</evidence>
<dbReference type="Gene3D" id="3.40.50.2000">
    <property type="entry name" value="Glycogen Phosphorylase B"/>
    <property type="match status" value="1"/>
</dbReference>
<evidence type="ECO:0000256" key="5">
    <source>
        <dbReference type="ARBA" id="ARBA00022679"/>
    </source>
</evidence>
<comment type="similarity">
    <text evidence="2">Belongs to the glycosyltransferase 41 family. O-GlcNAc transferase subfamily.</text>
</comment>
<feature type="domain" description="O-GlcNAc transferase C-terminal" evidence="9">
    <location>
        <begin position="282"/>
        <end position="444"/>
    </location>
</feature>
<keyword evidence="7 8" id="KW-0802">TPR repeat</keyword>
<dbReference type="InterPro" id="IPR019734">
    <property type="entry name" value="TPR_rpt"/>
</dbReference>
<comment type="pathway">
    <text evidence="1">Protein modification; protein glycosylation.</text>
</comment>
<dbReference type="Pfam" id="PF13844">
    <property type="entry name" value="Glyco_transf_41"/>
    <property type="match status" value="2"/>
</dbReference>
<feature type="repeat" description="TPR" evidence="8">
    <location>
        <begin position="107"/>
        <end position="140"/>
    </location>
</feature>
<keyword evidence="5 10" id="KW-0808">Transferase</keyword>
<keyword evidence="4" id="KW-0328">Glycosyltransferase</keyword>
<evidence type="ECO:0000256" key="8">
    <source>
        <dbReference type="PROSITE-ProRule" id="PRU00339"/>
    </source>
</evidence>
<dbReference type="PANTHER" id="PTHR44366">
    <property type="entry name" value="UDP-N-ACETYLGLUCOSAMINE--PEPTIDE N-ACETYLGLUCOSAMINYLTRANSFERASE 110 KDA SUBUNIT"/>
    <property type="match status" value="1"/>
</dbReference>
<evidence type="ECO:0000256" key="3">
    <source>
        <dbReference type="ARBA" id="ARBA00011970"/>
    </source>
</evidence>
<dbReference type="EMBL" id="FNTI01000001">
    <property type="protein sequence ID" value="SEB85741.1"/>
    <property type="molecule type" value="Genomic_DNA"/>
</dbReference>
<evidence type="ECO:0000256" key="1">
    <source>
        <dbReference type="ARBA" id="ARBA00004922"/>
    </source>
</evidence>
<feature type="repeat" description="TPR" evidence="8">
    <location>
        <begin position="141"/>
        <end position="174"/>
    </location>
</feature>
<evidence type="ECO:0000256" key="6">
    <source>
        <dbReference type="ARBA" id="ARBA00022737"/>
    </source>
</evidence>
<dbReference type="EC" id="2.4.1.255" evidence="3"/>
<dbReference type="SUPFAM" id="SSF48452">
    <property type="entry name" value="TPR-like"/>
    <property type="match status" value="1"/>
</dbReference>
<evidence type="ECO:0000259" key="9">
    <source>
        <dbReference type="Pfam" id="PF13844"/>
    </source>
</evidence>
<reference evidence="10 11" key="1">
    <citation type="submission" date="2016-10" db="EMBL/GenBank/DDBJ databases">
        <authorList>
            <person name="de Groot N.N."/>
        </authorList>
    </citation>
    <scope>NUCLEOTIDE SEQUENCE [LARGE SCALE GENOMIC DNA]</scope>
    <source>
        <strain evidence="10 11">GAS522</strain>
    </source>
</reference>
<dbReference type="PANTHER" id="PTHR44366:SF1">
    <property type="entry name" value="UDP-N-ACETYLGLUCOSAMINE--PEPTIDE N-ACETYLGLUCOSAMINYLTRANSFERASE 110 KDA SUBUNIT"/>
    <property type="match status" value="1"/>
</dbReference>
<feature type="repeat" description="TPR" evidence="8">
    <location>
        <begin position="175"/>
        <end position="208"/>
    </location>
</feature>
<dbReference type="AlphaFoldDB" id="A0A1M7K0R3"/>
<dbReference type="GO" id="GO:0097363">
    <property type="term" value="F:protein O-acetylglucosaminyltransferase activity"/>
    <property type="evidence" value="ECO:0007669"/>
    <property type="project" value="UniProtKB-EC"/>
</dbReference>
<dbReference type="Gene3D" id="3.40.50.11380">
    <property type="match status" value="1"/>
</dbReference>